<proteinExistence type="predicted"/>
<keyword evidence="2" id="KW-1185">Reference proteome</keyword>
<dbReference type="PANTHER" id="PTHR36455:SF1">
    <property type="entry name" value="BLR8292 PROTEIN"/>
    <property type="match status" value="1"/>
</dbReference>
<evidence type="ECO:0008006" key="3">
    <source>
        <dbReference type="Google" id="ProtNLM"/>
    </source>
</evidence>
<dbReference type="AlphaFoldDB" id="A0A9W6LT19"/>
<dbReference type="InterPro" id="IPR008878">
    <property type="entry name" value="Transposase_IS66_Orf2"/>
</dbReference>
<dbReference type="EMBL" id="BSEC01000001">
    <property type="protein sequence ID" value="GLI94041.1"/>
    <property type="molecule type" value="Genomic_DNA"/>
</dbReference>
<dbReference type="Proteomes" id="UP001144323">
    <property type="component" value="Unassembled WGS sequence"/>
</dbReference>
<gene>
    <name evidence="1" type="ORF">LMG27198_30330</name>
</gene>
<accession>A0A9W6LT19</accession>
<evidence type="ECO:0000313" key="2">
    <source>
        <dbReference type="Proteomes" id="UP001144323"/>
    </source>
</evidence>
<dbReference type="Pfam" id="PF05717">
    <property type="entry name" value="TnpB_IS66"/>
    <property type="match status" value="1"/>
</dbReference>
<dbReference type="NCBIfam" id="NF033819">
    <property type="entry name" value="IS66_TnpB"/>
    <property type="match status" value="1"/>
</dbReference>
<comment type="caution">
    <text evidence="1">The sequence shown here is derived from an EMBL/GenBank/DDBJ whole genome shotgun (WGS) entry which is preliminary data.</text>
</comment>
<protein>
    <recommendedName>
        <fullName evidence="3">Transposase</fullName>
    </recommendedName>
</protein>
<name>A0A9W6LT19_9HYPH</name>
<reference evidence="1" key="1">
    <citation type="journal article" date="2023" name="Int. J. Syst. Evol. Microbiol.">
        <title>Methylocystis iwaonis sp. nov., a type II methane-oxidizing bacterium from surface soil of a rice paddy field in Japan, and emended description of the genus Methylocystis (ex Whittenbury et al. 1970) Bowman et al. 1993.</title>
        <authorList>
            <person name="Kaise H."/>
            <person name="Sawadogo J.B."/>
            <person name="Alam M.S."/>
            <person name="Ueno C."/>
            <person name="Dianou D."/>
            <person name="Shinjo R."/>
            <person name="Asakawa S."/>
        </authorList>
    </citation>
    <scope>NUCLEOTIDE SEQUENCE</scope>
    <source>
        <strain evidence="1">LMG27198</strain>
    </source>
</reference>
<organism evidence="1 2">
    <name type="scientific">Methylocystis echinoides</name>
    <dbReference type="NCBI Taxonomy" id="29468"/>
    <lineage>
        <taxon>Bacteria</taxon>
        <taxon>Pseudomonadati</taxon>
        <taxon>Pseudomonadota</taxon>
        <taxon>Alphaproteobacteria</taxon>
        <taxon>Hyphomicrobiales</taxon>
        <taxon>Methylocystaceae</taxon>
        <taxon>Methylocystis</taxon>
    </lineage>
</organism>
<sequence>MRADRIRLLVWDGTGVRLLAKRLEDGEFRWPTIEDGLMRLSAAQFPALLEGARLATRPLANETPAPALPGRAATQ</sequence>
<dbReference type="PANTHER" id="PTHR36455">
    <property type="match status" value="1"/>
</dbReference>
<evidence type="ECO:0000313" key="1">
    <source>
        <dbReference type="EMBL" id="GLI94041.1"/>
    </source>
</evidence>